<dbReference type="AlphaFoldDB" id="A0A250J583"/>
<evidence type="ECO:0000256" key="3">
    <source>
        <dbReference type="ARBA" id="ARBA00023239"/>
    </source>
</evidence>
<reference evidence="6 7" key="1">
    <citation type="submission" date="2017-06" db="EMBL/GenBank/DDBJ databases">
        <title>Sequencing and comparative analysis of myxobacterial genomes.</title>
        <authorList>
            <person name="Rupp O."/>
            <person name="Goesmann A."/>
            <person name="Sogaard-Andersen L."/>
        </authorList>
    </citation>
    <scope>NUCLEOTIDE SEQUENCE [LARGE SCALE GENOMIC DNA]</scope>
    <source>
        <strain evidence="6 7">DSM 52655</strain>
    </source>
</reference>
<keyword evidence="3" id="KW-0456">Lyase</keyword>
<keyword evidence="1" id="KW-0210">Decarboxylase</keyword>
<dbReference type="Proteomes" id="UP000217257">
    <property type="component" value="Chromosome"/>
</dbReference>
<dbReference type="PANTHER" id="PTHR10067">
    <property type="entry name" value="PHOSPHATIDYLSERINE DECARBOXYLASE"/>
    <property type="match status" value="1"/>
</dbReference>
<evidence type="ECO:0000313" key="6">
    <source>
        <dbReference type="EMBL" id="ATB38541.1"/>
    </source>
</evidence>
<accession>A0A250J583</accession>
<name>A0A250J583_9BACT</name>
<keyword evidence="4" id="KW-0670">Pyruvate</keyword>
<dbReference type="KEGG" id="cfus:CYFUS_003976"/>
<dbReference type="GO" id="GO:0006646">
    <property type="term" value="P:phosphatidylethanolamine biosynthetic process"/>
    <property type="evidence" value="ECO:0007669"/>
    <property type="project" value="TreeGrafter"/>
</dbReference>
<sequence>MKRVSYFELLSKVSPAQSALRAEESNRLFAESPRKRREELAPSVRALAEYVKRPENEFLRIYIGSMLDEANQKNPINIKTPEDFFQQLNNALNSLPRYDSNFMAALPFYTVLQPFMENSYGWAFFTNEAVRPYFAEILKAYHAKLETPASLAYLNDSYGNWLSAEASKYLSLDEYVYDPAAPHGGFKSWNEFFIRKFKDFDASRPLAPDPTGKVLISPVDGQVWKISKQVQREAAFEIKGEQYYLTDLLAESADSPLLRPFVDGLAVQIVLMPFNYHRWHSPVTGKIKKVRTVPGYFFAQPAPNQDYAASFPFLSHVNTRTIVFIQPENPDIGEIAMIFVGLTEVSSCIATVKEGDSVQRGAEIGHFAFGGSTCCMLFDRSKISSLYITDNATLSDGSSGSGEKLDNVVQVRQNIAIAL</sequence>
<evidence type="ECO:0000256" key="4">
    <source>
        <dbReference type="ARBA" id="ARBA00023317"/>
    </source>
</evidence>
<dbReference type="Pfam" id="PF02666">
    <property type="entry name" value="PS_Dcarbxylase"/>
    <property type="match status" value="1"/>
</dbReference>
<dbReference type="Pfam" id="PF12588">
    <property type="entry name" value="PSDC"/>
    <property type="match status" value="1"/>
</dbReference>
<dbReference type="EMBL" id="CP022098">
    <property type="protein sequence ID" value="ATB38541.1"/>
    <property type="molecule type" value="Genomic_DNA"/>
</dbReference>
<dbReference type="PANTHER" id="PTHR10067:SF9">
    <property type="entry name" value="PHOSPHATIDYLSERINE DECARBOXYLASE FAMILY PROTEIN (AFU_ORTHOLOGUE AFUA_7G01730)"/>
    <property type="match status" value="1"/>
</dbReference>
<feature type="domain" description="L-tryptophan decarboxylase PsiD-like" evidence="5">
    <location>
        <begin position="42"/>
        <end position="169"/>
    </location>
</feature>
<evidence type="ECO:0000259" key="5">
    <source>
        <dbReference type="Pfam" id="PF12588"/>
    </source>
</evidence>
<evidence type="ECO:0000256" key="2">
    <source>
        <dbReference type="ARBA" id="ARBA00023145"/>
    </source>
</evidence>
<gene>
    <name evidence="6" type="ORF">CYFUS_003976</name>
</gene>
<dbReference type="InterPro" id="IPR003817">
    <property type="entry name" value="PS_Dcarbxylase"/>
</dbReference>
<dbReference type="GO" id="GO:0004609">
    <property type="term" value="F:phosphatidylserine decarboxylase activity"/>
    <property type="evidence" value="ECO:0007669"/>
    <property type="project" value="InterPro"/>
</dbReference>
<dbReference type="InterPro" id="IPR022237">
    <property type="entry name" value="PsiD-like"/>
</dbReference>
<evidence type="ECO:0000313" key="7">
    <source>
        <dbReference type="Proteomes" id="UP000217257"/>
    </source>
</evidence>
<dbReference type="RefSeq" id="WP_095986702.1">
    <property type="nucleotide sequence ID" value="NZ_CP022098.1"/>
</dbReference>
<keyword evidence="2" id="KW-0865">Zymogen</keyword>
<protein>
    <submittedName>
        <fullName evidence="6">Phosphatidylserine decarboxylase-related protein</fullName>
    </submittedName>
</protein>
<organism evidence="6 7">
    <name type="scientific">Cystobacter fuscus</name>
    <dbReference type="NCBI Taxonomy" id="43"/>
    <lineage>
        <taxon>Bacteria</taxon>
        <taxon>Pseudomonadati</taxon>
        <taxon>Myxococcota</taxon>
        <taxon>Myxococcia</taxon>
        <taxon>Myxococcales</taxon>
        <taxon>Cystobacterineae</taxon>
        <taxon>Archangiaceae</taxon>
        <taxon>Cystobacter</taxon>
    </lineage>
</organism>
<evidence type="ECO:0000256" key="1">
    <source>
        <dbReference type="ARBA" id="ARBA00022793"/>
    </source>
</evidence>
<proteinExistence type="predicted"/>